<keyword evidence="1" id="KW-1133">Transmembrane helix</keyword>
<reference evidence="2 3" key="1">
    <citation type="submission" date="2021-05" db="EMBL/GenBank/DDBJ databases">
        <title>Whole genome sequence of Curtobacterium flaccumfaciens pv. flaccumfaciens strain CFBP 8819.</title>
        <authorList>
            <person name="Osdaghi E."/>
            <person name="Taghouti G."/>
            <person name="Portier P."/>
            <person name="Fazliarab A."/>
            <person name="Taghavi S.M."/>
            <person name="Briand M."/>
            <person name="Le-Saux M."/>
            <person name="Jacques M.-A."/>
        </authorList>
    </citation>
    <scope>NUCLEOTIDE SEQUENCE [LARGE SCALE GENOMIC DNA]</scope>
    <source>
        <strain evidence="2 3">CFBP 8819</strain>
    </source>
</reference>
<keyword evidence="3" id="KW-1185">Reference proteome</keyword>
<evidence type="ECO:0000313" key="2">
    <source>
        <dbReference type="EMBL" id="MBT1588181.1"/>
    </source>
</evidence>
<dbReference type="RefSeq" id="WP_214544629.1">
    <property type="nucleotide sequence ID" value="NZ_JAHEWS010000013.1"/>
</dbReference>
<proteinExistence type="predicted"/>
<keyword evidence="1" id="KW-0812">Transmembrane</keyword>
<comment type="caution">
    <text evidence="2">The sequence shown here is derived from an EMBL/GenBank/DDBJ whole genome shotgun (WGS) entry which is preliminary data.</text>
</comment>
<name>A0ABS5VFA9_9MICO</name>
<gene>
    <name evidence="2" type="ORF">KK097_10190</name>
</gene>
<keyword evidence="1" id="KW-0472">Membrane</keyword>
<dbReference type="Proteomes" id="UP001519641">
    <property type="component" value="Unassembled WGS sequence"/>
</dbReference>
<evidence type="ECO:0000256" key="1">
    <source>
        <dbReference type="SAM" id="Phobius"/>
    </source>
</evidence>
<feature type="transmembrane region" description="Helical" evidence="1">
    <location>
        <begin position="41"/>
        <end position="59"/>
    </location>
</feature>
<evidence type="ECO:0000313" key="3">
    <source>
        <dbReference type="Proteomes" id="UP001519641"/>
    </source>
</evidence>
<protein>
    <submittedName>
        <fullName evidence="2">Uncharacterized protein</fullName>
    </submittedName>
</protein>
<organism evidence="2 3">
    <name type="scientific">Curtobacterium aurantiacum</name>
    <dbReference type="NCBI Taxonomy" id="3236919"/>
    <lineage>
        <taxon>Bacteria</taxon>
        <taxon>Bacillati</taxon>
        <taxon>Actinomycetota</taxon>
        <taxon>Actinomycetes</taxon>
        <taxon>Micrococcales</taxon>
        <taxon>Microbacteriaceae</taxon>
        <taxon>Curtobacterium</taxon>
    </lineage>
</organism>
<dbReference type="EMBL" id="JAHEWS010000013">
    <property type="protein sequence ID" value="MBT1588181.1"/>
    <property type="molecule type" value="Genomic_DNA"/>
</dbReference>
<sequence length="76" mass="8303">MTIGRRRLCLVAGIALIVAGSAVYLARPWLQLNVPFMDEHRGIFLFGWAFIASGVPLVVHSRSRSEDSDHGDPPSA</sequence>
<accession>A0ABS5VFA9</accession>